<dbReference type="AlphaFoldDB" id="A0A0G1XEF9"/>
<dbReference type="Pfam" id="PF13692">
    <property type="entry name" value="Glyco_trans_1_4"/>
    <property type="match status" value="1"/>
</dbReference>
<protein>
    <submittedName>
        <fullName evidence="2">Glycosyltransferase</fullName>
    </submittedName>
</protein>
<dbReference type="InterPro" id="IPR050194">
    <property type="entry name" value="Glycosyltransferase_grp1"/>
</dbReference>
<dbReference type="InterPro" id="IPR028098">
    <property type="entry name" value="Glyco_trans_4-like_N"/>
</dbReference>
<dbReference type="Pfam" id="PF13439">
    <property type="entry name" value="Glyco_transf_4"/>
    <property type="match status" value="1"/>
</dbReference>
<name>A0A0G1XEF9_9BACT</name>
<dbReference type="CDD" id="cd03823">
    <property type="entry name" value="GT4_ExpE7-like"/>
    <property type="match status" value="1"/>
</dbReference>
<reference evidence="2 3" key="1">
    <citation type="journal article" date="2015" name="Nature">
        <title>rRNA introns, odd ribosomes, and small enigmatic genomes across a large radiation of phyla.</title>
        <authorList>
            <person name="Brown C.T."/>
            <person name="Hug L.A."/>
            <person name="Thomas B.C."/>
            <person name="Sharon I."/>
            <person name="Castelle C.J."/>
            <person name="Singh A."/>
            <person name="Wilkins M.J."/>
            <person name="Williams K.H."/>
            <person name="Banfield J.F."/>
        </authorList>
    </citation>
    <scope>NUCLEOTIDE SEQUENCE [LARGE SCALE GENOMIC DNA]</scope>
</reference>
<evidence type="ECO:0000313" key="2">
    <source>
        <dbReference type="EMBL" id="KKW29275.1"/>
    </source>
</evidence>
<dbReference type="PANTHER" id="PTHR45947">
    <property type="entry name" value="SULFOQUINOVOSYL TRANSFERASE SQD2"/>
    <property type="match status" value="1"/>
</dbReference>
<keyword evidence="2" id="KW-0808">Transferase</keyword>
<dbReference type="SUPFAM" id="SSF53756">
    <property type="entry name" value="UDP-Glycosyltransferase/glycogen phosphorylase"/>
    <property type="match status" value="1"/>
</dbReference>
<feature type="domain" description="Glycosyltransferase subfamily 4-like N-terminal" evidence="1">
    <location>
        <begin position="29"/>
        <end position="222"/>
    </location>
</feature>
<gene>
    <name evidence="2" type="ORF">UY72_C0052G0003</name>
</gene>
<evidence type="ECO:0000313" key="3">
    <source>
        <dbReference type="Proteomes" id="UP000034846"/>
    </source>
</evidence>
<evidence type="ECO:0000259" key="1">
    <source>
        <dbReference type="Pfam" id="PF13439"/>
    </source>
</evidence>
<dbReference type="Gene3D" id="3.40.50.2000">
    <property type="entry name" value="Glycogen Phosphorylase B"/>
    <property type="match status" value="2"/>
</dbReference>
<sequence length="431" mass="48778">MRQRAYLSYFLRFVKIGIVTNLYPPYARGGAEFVIVRTVEQLLALGHDVFVITGQPKSQGRDILLGRLSLERVYRFFPNNIYFTLDDHKYPWMIRLFWHIIDAFSWSGAEAVRTIVRDERPDVVITHNLKGIGLRIPSAIQKLGIPHIHVLHDLQLIVPSGLRMFGQEQESGIAKIAYGMYRAICRKRMGKPRLVVSPSTYLRDEYVKNGFFKEIDAKVRPNPAPKFISVVRDGRSGGPVKFLYAGQLGEHKGVKFLLDAFAKLPFDARLLIAGDGPMRAFVEERARADKRIMYLGYTQPEELAKCMEAVDALVVPSLCYENSPTVIYETLMAGVPLIASRIGGVGELIQEGKNGYLFTPGDSDDFVRVATEMHNRKEEFAKNRQAIRTTIEPYALHNYADWLLGEIARITGKPAVTMLEHHTEMPTRVGP</sequence>
<organism evidence="2 3">
    <name type="scientific">Candidatus Uhrbacteria bacterium GW2011_GWD2_52_7</name>
    <dbReference type="NCBI Taxonomy" id="1618989"/>
    <lineage>
        <taxon>Bacteria</taxon>
        <taxon>Candidatus Uhriibacteriota</taxon>
    </lineage>
</organism>
<dbReference type="EMBL" id="LCRD01000052">
    <property type="protein sequence ID" value="KKW29275.1"/>
    <property type="molecule type" value="Genomic_DNA"/>
</dbReference>
<dbReference type="PANTHER" id="PTHR45947:SF3">
    <property type="entry name" value="SULFOQUINOVOSYL TRANSFERASE SQD2"/>
    <property type="match status" value="1"/>
</dbReference>
<comment type="caution">
    <text evidence="2">The sequence shown here is derived from an EMBL/GenBank/DDBJ whole genome shotgun (WGS) entry which is preliminary data.</text>
</comment>
<dbReference type="Proteomes" id="UP000034846">
    <property type="component" value="Unassembled WGS sequence"/>
</dbReference>
<dbReference type="GO" id="GO:0016757">
    <property type="term" value="F:glycosyltransferase activity"/>
    <property type="evidence" value="ECO:0007669"/>
    <property type="project" value="TreeGrafter"/>
</dbReference>
<accession>A0A0G1XEF9</accession>
<proteinExistence type="predicted"/>